<feature type="region of interest" description="Disordered" evidence="11">
    <location>
        <begin position="1"/>
        <end position="81"/>
    </location>
</feature>
<dbReference type="PANTHER" id="PTHR46077:SF1">
    <property type="entry name" value="TOP1 BINDING ARGININE_SERINE RICH PROTEIN, E3 UBIQUITIN LIGASE"/>
    <property type="match status" value="1"/>
</dbReference>
<feature type="region of interest" description="Disordered" evidence="11">
    <location>
        <begin position="521"/>
        <end position="558"/>
    </location>
</feature>
<accession>A0A0C2GXX1</accession>
<dbReference type="GO" id="GO:0061630">
    <property type="term" value="F:ubiquitin protein ligase activity"/>
    <property type="evidence" value="ECO:0007669"/>
    <property type="project" value="UniProtKB-EC"/>
</dbReference>
<feature type="region of interest" description="Disordered" evidence="11">
    <location>
        <begin position="744"/>
        <end position="780"/>
    </location>
</feature>
<organism evidence="13 14">
    <name type="scientific">Ancylostoma duodenale</name>
    <dbReference type="NCBI Taxonomy" id="51022"/>
    <lineage>
        <taxon>Eukaryota</taxon>
        <taxon>Metazoa</taxon>
        <taxon>Ecdysozoa</taxon>
        <taxon>Nematoda</taxon>
        <taxon>Chromadorea</taxon>
        <taxon>Rhabditida</taxon>
        <taxon>Rhabditina</taxon>
        <taxon>Rhabditomorpha</taxon>
        <taxon>Strongyloidea</taxon>
        <taxon>Ancylostomatidae</taxon>
        <taxon>Ancylostomatinae</taxon>
        <taxon>Ancylostoma</taxon>
    </lineage>
</organism>
<feature type="compositionally biased region" description="Polar residues" evidence="11">
    <location>
        <begin position="656"/>
        <end position="687"/>
    </location>
</feature>
<evidence type="ECO:0000259" key="12">
    <source>
        <dbReference type="PROSITE" id="PS50089"/>
    </source>
</evidence>
<keyword evidence="4" id="KW-0479">Metal-binding</keyword>
<evidence type="ECO:0000256" key="1">
    <source>
        <dbReference type="ARBA" id="ARBA00000900"/>
    </source>
</evidence>
<gene>
    <name evidence="13" type="ORF">ANCDUO_05795</name>
</gene>
<dbReference type="PANTHER" id="PTHR46077">
    <property type="entry name" value="E3 UBIQUITIN-PROTEIN LIGASE TOPORS"/>
    <property type="match status" value="1"/>
</dbReference>
<dbReference type="InterPro" id="IPR001841">
    <property type="entry name" value="Znf_RING"/>
</dbReference>
<comment type="catalytic activity">
    <reaction evidence="1">
        <text>S-ubiquitinyl-[E2 ubiquitin-conjugating enzyme]-L-cysteine + [acceptor protein]-L-lysine = [E2 ubiquitin-conjugating enzyme]-L-cysteine + N(6)-ubiquitinyl-[acceptor protein]-L-lysine.</text>
        <dbReference type="EC" id="2.3.2.27"/>
    </reaction>
</comment>
<dbReference type="InterPro" id="IPR013083">
    <property type="entry name" value="Znf_RING/FYVE/PHD"/>
</dbReference>
<evidence type="ECO:0000256" key="5">
    <source>
        <dbReference type="ARBA" id="ARBA00022771"/>
    </source>
</evidence>
<feature type="compositionally biased region" description="Polar residues" evidence="11">
    <location>
        <begin position="593"/>
        <end position="621"/>
    </location>
</feature>
<dbReference type="Gene3D" id="3.30.40.10">
    <property type="entry name" value="Zinc/RING finger domain, C3HC4 (zinc finger)"/>
    <property type="match status" value="1"/>
</dbReference>
<feature type="region of interest" description="Disordered" evidence="11">
    <location>
        <begin position="649"/>
        <end position="711"/>
    </location>
</feature>
<dbReference type="GO" id="GO:0000209">
    <property type="term" value="P:protein polyubiquitination"/>
    <property type="evidence" value="ECO:0007669"/>
    <property type="project" value="TreeGrafter"/>
</dbReference>
<dbReference type="PROSITE" id="PS50089">
    <property type="entry name" value="ZF_RING_2"/>
    <property type="match status" value="1"/>
</dbReference>
<feature type="compositionally biased region" description="Basic and acidic residues" evidence="11">
    <location>
        <begin position="756"/>
        <end position="770"/>
    </location>
</feature>
<evidence type="ECO:0000256" key="4">
    <source>
        <dbReference type="ARBA" id="ARBA00022723"/>
    </source>
</evidence>
<keyword evidence="6" id="KW-0862">Zinc</keyword>
<evidence type="ECO:0000256" key="11">
    <source>
        <dbReference type="SAM" id="MobiDB-lite"/>
    </source>
</evidence>
<feature type="compositionally biased region" description="Basic and acidic residues" evidence="11">
    <location>
        <begin position="521"/>
        <end position="538"/>
    </location>
</feature>
<feature type="compositionally biased region" description="Polar residues" evidence="11">
    <location>
        <begin position="698"/>
        <end position="708"/>
    </location>
</feature>
<keyword evidence="14" id="KW-1185">Reference proteome</keyword>
<keyword evidence="7" id="KW-0805">Transcription regulation</keyword>
<evidence type="ECO:0000256" key="3">
    <source>
        <dbReference type="ARBA" id="ARBA00022679"/>
    </source>
</evidence>
<dbReference type="Pfam" id="PF00097">
    <property type="entry name" value="zf-C3HC4"/>
    <property type="match status" value="1"/>
</dbReference>
<reference evidence="13 14" key="1">
    <citation type="submission" date="2013-12" db="EMBL/GenBank/DDBJ databases">
        <title>Draft genome of the parsitic nematode Ancylostoma duodenale.</title>
        <authorList>
            <person name="Mitreva M."/>
        </authorList>
    </citation>
    <scope>NUCLEOTIDE SEQUENCE [LARGE SCALE GENOMIC DNA]</scope>
    <source>
        <strain evidence="13 14">Zhejiang</strain>
    </source>
</reference>
<evidence type="ECO:0000256" key="6">
    <source>
        <dbReference type="ARBA" id="ARBA00022833"/>
    </source>
</evidence>
<keyword evidence="10" id="KW-0175">Coiled coil</keyword>
<keyword evidence="5 9" id="KW-0863">Zinc-finger</keyword>
<name>A0A0C2GXX1_9BILA</name>
<keyword evidence="3" id="KW-0808">Transferase</keyword>
<feature type="domain" description="RING-type" evidence="12">
    <location>
        <begin position="85"/>
        <end position="123"/>
    </location>
</feature>
<evidence type="ECO:0000313" key="14">
    <source>
        <dbReference type="Proteomes" id="UP000054047"/>
    </source>
</evidence>
<feature type="region of interest" description="Disordered" evidence="11">
    <location>
        <begin position="374"/>
        <end position="418"/>
    </location>
</feature>
<dbReference type="EC" id="2.3.2.27" evidence="2"/>
<evidence type="ECO:0000256" key="2">
    <source>
        <dbReference type="ARBA" id="ARBA00012483"/>
    </source>
</evidence>
<dbReference type="Proteomes" id="UP000054047">
    <property type="component" value="Unassembled WGS sequence"/>
</dbReference>
<dbReference type="EMBL" id="KN728369">
    <property type="protein sequence ID" value="KIH63899.1"/>
    <property type="molecule type" value="Genomic_DNA"/>
</dbReference>
<evidence type="ECO:0000256" key="8">
    <source>
        <dbReference type="ARBA" id="ARBA00023163"/>
    </source>
</evidence>
<sequence length="813" mass="91964">MVIRRKQARGRPPEDSSRNSPPPRRAKAVASANIAAQFITDDRGPSPKIRKVEGDSVPRNGKIDSDVKLEDDSDPKSSGQNSDTCAICLGTRVDPTLLDSCVHSFCYTCTTQWFKYSEKCPLCMALTRTFWHGLSAASGREAVSVSELHTAAEAARLAERGQSQPPLDEQECIRLRIRRLQRRLSQLQTEMSKNTRDDRKLEFHAANSRLVSEISRLEMLRRDATTRVDLVSDVVFRSLIYKDNLEWSSIDRNANRVAFSPAVFKANVADSTNRLRAFLERELPIVWRNRRPKESRDQYYRHRDVVVSDIILWCSEYQINSPQFSRNLRTAGIYPSYLQRFQSELFEFASSMLTLRNFDSTSTYSSPEVRRMLERRNRRGENSEEVVTVSDSDDSDGAVIPLDDVRDRPGRHRNGRDDDIIVLSDDNLSDRDALLVRGESNYVRDEAASSNSETSNAGDFYTRPACRLPRTQFPPPLRAIDAFGVLREIYAGVRCRMIFHSCFIAEKIKIMDIPEDLDQEAPYRGEDESSDTVRMDSRRRTRNRINRSETSSSSQDTIAANGISWLNPTNAERGPTSFEHLVENSEGLPAVTAPSSRYRPTSPQWSPVLPQQATYSDPSSQPYTPIYTPILSRPLLDLPSYQVVSDRYDRYPPVTPHSSPRTLEDIPSTSKVETATSSGNDVQSENAELSRKRPKSLFQPSPAKTFNPKSGVEIREENKLLAKLFHERQLRNRQGTCQDVQTISADGMDTSSKDNIVAEHSDSTSKEKEPSSANTSEESIAPPNYELILEVNFATRTTMHVMELEIERGGVVL</sequence>
<feature type="coiled-coil region" evidence="10">
    <location>
        <begin position="170"/>
        <end position="197"/>
    </location>
</feature>
<evidence type="ECO:0000313" key="13">
    <source>
        <dbReference type="EMBL" id="KIH63899.1"/>
    </source>
</evidence>
<evidence type="ECO:0000256" key="7">
    <source>
        <dbReference type="ARBA" id="ARBA00023015"/>
    </source>
</evidence>
<dbReference type="InterPro" id="IPR018957">
    <property type="entry name" value="Znf_C3HC4_RING-type"/>
</dbReference>
<protein>
    <recommendedName>
        <fullName evidence="2">RING-type E3 ubiquitin transferase</fullName>
        <ecNumber evidence="2">2.3.2.27</ecNumber>
    </recommendedName>
</protein>
<evidence type="ECO:0000256" key="10">
    <source>
        <dbReference type="SAM" id="Coils"/>
    </source>
</evidence>
<dbReference type="SUPFAM" id="SSF57850">
    <property type="entry name" value="RING/U-box"/>
    <property type="match status" value="1"/>
</dbReference>
<dbReference type="SMART" id="SM00184">
    <property type="entry name" value="RING"/>
    <property type="match status" value="1"/>
</dbReference>
<feature type="region of interest" description="Disordered" evidence="11">
    <location>
        <begin position="590"/>
        <end position="621"/>
    </location>
</feature>
<dbReference type="GO" id="GO:0006513">
    <property type="term" value="P:protein monoubiquitination"/>
    <property type="evidence" value="ECO:0007669"/>
    <property type="project" value="TreeGrafter"/>
</dbReference>
<dbReference type="GO" id="GO:0008270">
    <property type="term" value="F:zinc ion binding"/>
    <property type="evidence" value="ECO:0007669"/>
    <property type="project" value="UniProtKB-KW"/>
</dbReference>
<dbReference type="AlphaFoldDB" id="A0A0C2GXX1"/>
<dbReference type="Pfam" id="PF26084">
    <property type="entry name" value="PWI_Topors"/>
    <property type="match status" value="1"/>
</dbReference>
<feature type="compositionally biased region" description="Polar residues" evidence="11">
    <location>
        <begin position="744"/>
        <end position="754"/>
    </location>
</feature>
<proteinExistence type="predicted"/>
<dbReference type="OrthoDB" id="5875407at2759"/>
<evidence type="ECO:0000256" key="9">
    <source>
        <dbReference type="PROSITE-ProRule" id="PRU00175"/>
    </source>
</evidence>
<keyword evidence="8" id="KW-0804">Transcription</keyword>
<feature type="compositionally biased region" description="Basic and acidic residues" evidence="11">
    <location>
        <begin position="40"/>
        <end position="70"/>
    </location>
</feature>
<dbReference type="InterPro" id="IPR058745">
    <property type="entry name" value="PWI_Topors"/>
</dbReference>